<keyword evidence="8" id="KW-1185">Reference proteome</keyword>
<dbReference type="PANTHER" id="PTHR12241:SF145">
    <property type="entry name" value="TUBULIN POLYGLUTAMYLASE TTLL5"/>
    <property type="match status" value="1"/>
</dbReference>
<evidence type="ECO:0000313" key="8">
    <source>
        <dbReference type="Proteomes" id="UP000785679"/>
    </source>
</evidence>
<feature type="region of interest" description="Disordered" evidence="6">
    <location>
        <begin position="18"/>
        <end position="69"/>
    </location>
</feature>
<organism evidence="7 8">
    <name type="scientific">Halteria grandinella</name>
    <dbReference type="NCBI Taxonomy" id="5974"/>
    <lineage>
        <taxon>Eukaryota</taxon>
        <taxon>Sar</taxon>
        <taxon>Alveolata</taxon>
        <taxon>Ciliophora</taxon>
        <taxon>Intramacronucleata</taxon>
        <taxon>Spirotrichea</taxon>
        <taxon>Stichotrichia</taxon>
        <taxon>Sporadotrichida</taxon>
        <taxon>Halteriidae</taxon>
        <taxon>Halteria</taxon>
    </lineage>
</organism>
<dbReference type="PROSITE" id="PS51221">
    <property type="entry name" value="TTL"/>
    <property type="match status" value="1"/>
</dbReference>
<reference evidence="7" key="1">
    <citation type="submission" date="2019-06" db="EMBL/GenBank/DDBJ databases">
        <authorList>
            <person name="Zheng W."/>
        </authorList>
    </citation>
    <scope>NUCLEOTIDE SEQUENCE</scope>
    <source>
        <strain evidence="7">QDHG01</strain>
    </source>
</reference>
<dbReference type="GO" id="GO:0070740">
    <property type="term" value="F:tubulin-glutamic acid ligase activity"/>
    <property type="evidence" value="ECO:0007669"/>
    <property type="project" value="TreeGrafter"/>
</dbReference>
<comment type="catalytic activity">
    <reaction evidence="5">
        <text>L-glutamyl-[protein] + L-glutamate + ATP = gamma-L-glutamyl-L-glutamyl-[protein] + ADP + phosphate + H(+)</text>
        <dbReference type="Rhea" id="RHEA:60144"/>
        <dbReference type="Rhea" id="RHEA-COMP:10208"/>
        <dbReference type="Rhea" id="RHEA-COMP:15517"/>
        <dbReference type="ChEBI" id="CHEBI:15378"/>
        <dbReference type="ChEBI" id="CHEBI:29973"/>
        <dbReference type="ChEBI" id="CHEBI:29985"/>
        <dbReference type="ChEBI" id="CHEBI:30616"/>
        <dbReference type="ChEBI" id="CHEBI:43474"/>
        <dbReference type="ChEBI" id="CHEBI:143622"/>
        <dbReference type="ChEBI" id="CHEBI:456216"/>
    </reaction>
    <physiologicalReaction direction="left-to-right" evidence="5">
        <dbReference type="Rhea" id="RHEA:60145"/>
    </physiologicalReaction>
</comment>
<comment type="caution">
    <text evidence="7">The sequence shown here is derived from an EMBL/GenBank/DDBJ whole genome shotgun (WGS) entry which is preliminary data.</text>
</comment>
<dbReference type="AlphaFoldDB" id="A0A8J8NV34"/>
<dbReference type="SUPFAM" id="SSF56059">
    <property type="entry name" value="Glutathione synthetase ATP-binding domain-like"/>
    <property type="match status" value="1"/>
</dbReference>
<evidence type="ECO:0000256" key="6">
    <source>
        <dbReference type="SAM" id="MobiDB-lite"/>
    </source>
</evidence>
<dbReference type="GO" id="GO:0005524">
    <property type="term" value="F:ATP binding"/>
    <property type="evidence" value="ECO:0007669"/>
    <property type="project" value="UniProtKB-KW"/>
</dbReference>
<dbReference type="EMBL" id="RRYP01004803">
    <property type="protein sequence ID" value="TNV82567.1"/>
    <property type="molecule type" value="Genomic_DNA"/>
</dbReference>
<keyword evidence="1" id="KW-0436">Ligase</keyword>
<dbReference type="PANTHER" id="PTHR12241">
    <property type="entry name" value="TUBULIN POLYGLUTAMYLASE"/>
    <property type="match status" value="1"/>
</dbReference>
<keyword evidence="2" id="KW-0547">Nucleotide-binding</keyword>
<protein>
    <recommendedName>
        <fullName evidence="4">Tubulin--tyrosine ligase-like protein 5</fullName>
    </recommendedName>
</protein>
<name>A0A8J8NV34_HALGN</name>
<dbReference type="GO" id="GO:0036064">
    <property type="term" value="C:ciliary basal body"/>
    <property type="evidence" value="ECO:0007669"/>
    <property type="project" value="TreeGrafter"/>
</dbReference>
<evidence type="ECO:0000256" key="1">
    <source>
        <dbReference type="ARBA" id="ARBA00022598"/>
    </source>
</evidence>
<evidence type="ECO:0000256" key="3">
    <source>
        <dbReference type="ARBA" id="ARBA00022840"/>
    </source>
</evidence>
<dbReference type="InterPro" id="IPR004344">
    <property type="entry name" value="TTL/TTLL_fam"/>
</dbReference>
<evidence type="ECO:0000256" key="5">
    <source>
        <dbReference type="ARBA" id="ARBA00049274"/>
    </source>
</evidence>
<dbReference type="GO" id="GO:0015631">
    <property type="term" value="F:tubulin binding"/>
    <property type="evidence" value="ECO:0007669"/>
    <property type="project" value="TreeGrafter"/>
</dbReference>
<accession>A0A8J8NV34</accession>
<feature type="region of interest" description="Disordered" evidence="6">
    <location>
        <begin position="506"/>
        <end position="534"/>
    </location>
</feature>
<evidence type="ECO:0000256" key="4">
    <source>
        <dbReference type="ARBA" id="ARBA00041448"/>
    </source>
</evidence>
<sequence>MEDFDDLDDIIDILNKNPAVTSKLPPLKKPAGPAVPLERVQESQREEEKESPDKRQMISHQKSQSHAVTMLDQEQDADTIEGSTKHYEQMQLLKQPPGIQNKVFKKYICFRPYIDPISIRPYKPADKGYYFKLYNNVEARLIRYLLEDNGFREATKRDQDFTVLWASSNIKSQTYQALTRYQKVNHFPKSTEITRKDCMYRLLARMREFHGHKHYGFVPLTFILPNEMMELQKAMDQMPERQWIVKPSASSQGKGIFLTNNIAEIPQKQSMIASQYIANPMLIDDYKFDLRVYVGITSINPLRVYVYEEGLTRFATVKYNQTSKKQSRYVHLTNYSLNKYNANFINNTDAEVDDQGSKWSLTALRRKMAQLGIDHDRIFKKIEDIIIKTLISGENVINNATEMFVPYPGNCFELLGFDILIDDQFEPWLLEINLSPSLNCDSPLDQKIKSNLISDLFNLAGMVHLDERGPTGEGQNTKKLLSAYTNAGASMVGDISAQLGPVRNSAARRSAGGGAQRKGSVQPKQVTELSREERQVLKDTEDEYKRKGAFKRIFPTVDFLYYKQFFEEIRPMNYFLDAQLMSKFRLLGGPLQRMNDEKAPRFVQYSQDISTTTQIPQRVNSKNARELAQPIKIARNSSMAETTTQDRSFISIQQQSYIPPQLLKYNSSQSRIPSEQEVRQSLEGLQLQQQQQRNQNMMAPKQGPFNTQMKAPLPMAQKRNTGISAGGNNMSQRGAGLRQLGNNIISSGISSTSGSLINEY</sequence>
<gene>
    <name evidence="7" type="ORF">FGO68_gene1125</name>
</gene>
<evidence type="ECO:0000256" key="2">
    <source>
        <dbReference type="ARBA" id="ARBA00022741"/>
    </source>
</evidence>
<dbReference type="OrthoDB" id="429138at2759"/>
<dbReference type="Proteomes" id="UP000785679">
    <property type="component" value="Unassembled WGS sequence"/>
</dbReference>
<feature type="compositionally biased region" description="Low complexity" evidence="6">
    <location>
        <begin position="23"/>
        <end position="37"/>
    </location>
</feature>
<evidence type="ECO:0000313" key="7">
    <source>
        <dbReference type="EMBL" id="TNV82567.1"/>
    </source>
</evidence>
<keyword evidence="3" id="KW-0067">ATP-binding</keyword>
<dbReference type="Pfam" id="PF03133">
    <property type="entry name" value="TTL"/>
    <property type="match status" value="1"/>
</dbReference>
<dbReference type="GO" id="GO:0000226">
    <property type="term" value="P:microtubule cytoskeleton organization"/>
    <property type="evidence" value="ECO:0007669"/>
    <property type="project" value="TreeGrafter"/>
</dbReference>
<feature type="compositionally biased region" description="Basic and acidic residues" evidence="6">
    <location>
        <begin position="39"/>
        <end position="56"/>
    </location>
</feature>
<proteinExistence type="predicted"/>
<dbReference type="Gene3D" id="3.30.470.20">
    <property type="entry name" value="ATP-grasp fold, B domain"/>
    <property type="match status" value="1"/>
</dbReference>
<feature type="compositionally biased region" description="Polar residues" evidence="6">
    <location>
        <begin position="58"/>
        <end position="67"/>
    </location>
</feature>